<feature type="chain" id="PRO_5046257547" evidence="1">
    <location>
        <begin position="20"/>
        <end position="105"/>
    </location>
</feature>
<sequence length="105" mass="12305">MILNKFVLGLLLLFQVGHPRSFKKRRFRKRGDTCEGVTYDTCKSCQDLLQIQVESERGYSENETGRRMPPRMKRMAKYCRNLWEPAELLIKSPTSGRTPLIIHPH</sequence>
<keyword evidence="1" id="KW-0732">Signal</keyword>
<evidence type="ECO:0000313" key="3">
    <source>
        <dbReference type="Proteomes" id="UP001158576"/>
    </source>
</evidence>
<name>A0ABN7S026_OIKDI</name>
<evidence type="ECO:0000256" key="1">
    <source>
        <dbReference type="SAM" id="SignalP"/>
    </source>
</evidence>
<keyword evidence="3" id="KW-1185">Reference proteome</keyword>
<organism evidence="2 3">
    <name type="scientific">Oikopleura dioica</name>
    <name type="common">Tunicate</name>
    <dbReference type="NCBI Taxonomy" id="34765"/>
    <lineage>
        <taxon>Eukaryota</taxon>
        <taxon>Metazoa</taxon>
        <taxon>Chordata</taxon>
        <taxon>Tunicata</taxon>
        <taxon>Appendicularia</taxon>
        <taxon>Copelata</taxon>
        <taxon>Oikopleuridae</taxon>
        <taxon>Oikopleura</taxon>
    </lineage>
</organism>
<evidence type="ECO:0000313" key="2">
    <source>
        <dbReference type="EMBL" id="CAG5085309.1"/>
    </source>
</evidence>
<dbReference type="EMBL" id="OU015568">
    <property type="protein sequence ID" value="CAG5085309.1"/>
    <property type="molecule type" value="Genomic_DNA"/>
</dbReference>
<gene>
    <name evidence="2" type="ORF">OKIOD_LOCUS2419</name>
</gene>
<proteinExistence type="predicted"/>
<reference evidence="2 3" key="1">
    <citation type="submission" date="2021-04" db="EMBL/GenBank/DDBJ databases">
        <authorList>
            <person name="Bliznina A."/>
        </authorList>
    </citation>
    <scope>NUCLEOTIDE SEQUENCE [LARGE SCALE GENOMIC DNA]</scope>
</reference>
<feature type="signal peptide" evidence="1">
    <location>
        <begin position="1"/>
        <end position="19"/>
    </location>
</feature>
<accession>A0ABN7S026</accession>
<protein>
    <submittedName>
        <fullName evidence="2">Oidioi.mRNA.OKI2018_I69.PAR.g10861.t1.cds</fullName>
    </submittedName>
</protein>
<dbReference type="Proteomes" id="UP001158576">
    <property type="component" value="Chromosome PAR"/>
</dbReference>